<evidence type="ECO:0000313" key="2">
    <source>
        <dbReference type="Proteomes" id="UP001451303"/>
    </source>
</evidence>
<keyword evidence="2" id="KW-1185">Reference proteome</keyword>
<accession>A0ABR3DF81</accession>
<evidence type="ECO:0000313" key="1">
    <source>
        <dbReference type="EMBL" id="KAL0470538.1"/>
    </source>
</evidence>
<protein>
    <submittedName>
        <fullName evidence="1">Uncharacterized protein</fullName>
    </submittedName>
</protein>
<reference evidence="1 2" key="1">
    <citation type="submission" date="2023-09" db="EMBL/GenBank/DDBJ databases">
        <title>Multi-omics analysis of a traditional fermented food reveals byproduct-associated fungal strains for waste-to-food upcycling.</title>
        <authorList>
            <consortium name="Lawrence Berkeley National Laboratory"/>
            <person name="Rekdal V.M."/>
            <person name="Villalobos-Escobedo J.M."/>
            <person name="Rodriguez-Valeron N."/>
            <person name="Garcia M.O."/>
            <person name="Vasquez D.P."/>
            <person name="Damayanti I."/>
            <person name="Sorensen P.M."/>
            <person name="Baidoo E.E."/>
            <person name="De Carvalho A.C."/>
            <person name="Riley R."/>
            <person name="Lipzen A."/>
            <person name="He G."/>
            <person name="Yan M."/>
            <person name="Haridas S."/>
            <person name="Daum C."/>
            <person name="Yoshinaga Y."/>
            <person name="Ng V."/>
            <person name="Grigoriev I.V."/>
            <person name="Munk R."/>
            <person name="Nuraida L."/>
            <person name="Wijaya C.H."/>
            <person name="Morales P.-C."/>
            <person name="Keasling J.D."/>
        </authorList>
    </citation>
    <scope>NUCLEOTIDE SEQUENCE [LARGE SCALE GENOMIC DNA]</scope>
    <source>
        <strain evidence="1 2">FGSC 2613</strain>
    </source>
</reference>
<dbReference type="Proteomes" id="UP001451303">
    <property type="component" value="Unassembled WGS sequence"/>
</dbReference>
<name>A0ABR3DF81_NEUIN</name>
<sequence length="50" mass="5471">MLLGFWTEQKGGTACCLLYVDRGDDGMADCGPLAGRRVLSSFNLHNGRHM</sequence>
<feature type="non-terminal residue" evidence="1">
    <location>
        <position position="50"/>
    </location>
</feature>
<proteinExistence type="predicted"/>
<dbReference type="EMBL" id="JAVLET010000004">
    <property type="protein sequence ID" value="KAL0470538.1"/>
    <property type="molecule type" value="Genomic_DNA"/>
</dbReference>
<organism evidence="1 2">
    <name type="scientific">Neurospora intermedia</name>
    <dbReference type="NCBI Taxonomy" id="5142"/>
    <lineage>
        <taxon>Eukaryota</taxon>
        <taxon>Fungi</taxon>
        <taxon>Dikarya</taxon>
        <taxon>Ascomycota</taxon>
        <taxon>Pezizomycotina</taxon>
        <taxon>Sordariomycetes</taxon>
        <taxon>Sordariomycetidae</taxon>
        <taxon>Sordariales</taxon>
        <taxon>Sordariaceae</taxon>
        <taxon>Neurospora</taxon>
    </lineage>
</organism>
<comment type="caution">
    <text evidence="1">The sequence shown here is derived from an EMBL/GenBank/DDBJ whole genome shotgun (WGS) entry which is preliminary data.</text>
</comment>
<gene>
    <name evidence="1" type="ORF">QR685DRAFT_427702</name>
</gene>